<dbReference type="OrthoDB" id="5522963at2"/>
<dbReference type="EMBL" id="JHEG04000001">
    <property type="protein sequence ID" value="KAF3887034.1"/>
    <property type="molecule type" value="Genomic_DNA"/>
</dbReference>
<dbReference type="AlphaFoldDB" id="A0A0C1R048"/>
<dbReference type="SUPFAM" id="SSF52540">
    <property type="entry name" value="P-loop containing nucleoside triphosphate hydrolases"/>
    <property type="match status" value="1"/>
</dbReference>
<dbReference type="InterPro" id="IPR001387">
    <property type="entry name" value="Cro/C1-type_HTH"/>
</dbReference>
<name>A0A0C1R048_9CYAN</name>
<dbReference type="CDD" id="cd00093">
    <property type="entry name" value="HTH_XRE"/>
    <property type="match status" value="1"/>
</dbReference>
<feature type="domain" description="HTH cro/C1-type" evidence="1">
    <location>
        <begin position="27"/>
        <end position="69"/>
    </location>
</feature>
<dbReference type="Proteomes" id="UP000029738">
    <property type="component" value="Unassembled WGS sequence"/>
</dbReference>
<dbReference type="Pfam" id="PF01381">
    <property type="entry name" value="HTH_3"/>
    <property type="match status" value="1"/>
</dbReference>
<dbReference type="SUPFAM" id="SSF47413">
    <property type="entry name" value="lambda repressor-like DNA-binding domains"/>
    <property type="match status" value="1"/>
</dbReference>
<dbReference type="GO" id="GO:0003677">
    <property type="term" value="F:DNA binding"/>
    <property type="evidence" value="ECO:0007669"/>
    <property type="project" value="InterPro"/>
</dbReference>
<reference evidence="2" key="2">
    <citation type="submission" date="2019-11" db="EMBL/GenBank/DDBJ databases">
        <title>Improved Assembly of Tolypothrix boutellei genome.</title>
        <authorList>
            <person name="Sarangi A.N."/>
            <person name="Mukherjee M."/>
            <person name="Ghosh S."/>
            <person name="Singh D."/>
            <person name="Das A."/>
            <person name="Kant S."/>
            <person name="Prusty A."/>
            <person name="Tripathy S."/>
        </authorList>
    </citation>
    <scope>NUCLEOTIDE SEQUENCE</scope>
    <source>
        <strain evidence="2">VB521301</strain>
    </source>
</reference>
<dbReference type="Pfam" id="PF14516">
    <property type="entry name" value="AAA_35"/>
    <property type="match status" value="1"/>
</dbReference>
<comment type="caution">
    <text evidence="3">The sequence shown here is derived from an EMBL/GenBank/DDBJ whole genome shotgun (WGS) entry which is preliminary data.</text>
</comment>
<dbReference type="STRING" id="1479485.DA73_0221415"/>
<sequence>MPRSVRVRSEFITEVKSALPRNGYIRQTDLAEYLQISQSTISSFLNGRPVDYLNFREICRALGLEWQDIADLTTDLTVESGKDVFLSPLARTIEENHKETQEISSSQSLEHPSGLVPLDSPFYIKRSPIEERCNEQIHKPGALIRIKAPRQMGKTSLLARIIDKSHSQGDCAVILDFQLAAQQIFVNSDKFFRWFCASVGLALNIPNQIDEYWDLAEIVGSSMACKAYFEEYLLPTINKPLTLGLDEVDKVFEYSEIYRDFFGLLRALHEEGKRREIWKKLRLVIVHSTEVYVPLDINQSPFNVGLSVELPEFNNQQILDLVQRYQLDWDETEADKLMMLVGGHPFLVRLTLYHIANRNVTLTQILENPTSSSSIYAEHLRRQTLILTQQPELADAMKDVVHNNSTKISTINKFKLHSIGLVKLQGDNVLPRCNLYRHYLQIYWS</sequence>
<reference evidence="3" key="1">
    <citation type="journal article" date="2015" name="Genome Announc.">
        <title>Draft Genome Sequence of Tolypothrix boutellei Strain VB521301.</title>
        <authorList>
            <person name="Chandrababunaidu M.M."/>
            <person name="Singh D."/>
            <person name="Sen D."/>
            <person name="Bhan S."/>
            <person name="Das S."/>
            <person name="Gupta A."/>
            <person name="Adhikary S.P."/>
            <person name="Tripathy S."/>
        </authorList>
    </citation>
    <scope>NUCLEOTIDE SEQUENCE</scope>
    <source>
        <strain evidence="3">VB521301</strain>
    </source>
</reference>
<gene>
    <name evidence="3" type="ORF">DA73_0221415</name>
    <name evidence="2" type="ORF">DA73_0400017235</name>
</gene>
<evidence type="ECO:0000313" key="2">
    <source>
        <dbReference type="EMBL" id="KAF3887034.1"/>
    </source>
</evidence>
<dbReference type="InterPro" id="IPR010982">
    <property type="entry name" value="Lambda_DNA-bd_dom_sf"/>
</dbReference>
<proteinExistence type="predicted"/>
<organism evidence="3">
    <name type="scientific">Tolypothrix bouteillei VB521301</name>
    <dbReference type="NCBI Taxonomy" id="1479485"/>
    <lineage>
        <taxon>Bacteria</taxon>
        <taxon>Bacillati</taxon>
        <taxon>Cyanobacteriota</taxon>
        <taxon>Cyanophyceae</taxon>
        <taxon>Nostocales</taxon>
        <taxon>Tolypothrichaceae</taxon>
        <taxon>Tolypothrix</taxon>
    </lineage>
</organism>
<dbReference type="InterPro" id="IPR027417">
    <property type="entry name" value="P-loop_NTPase"/>
</dbReference>
<dbReference type="Gene3D" id="1.10.260.40">
    <property type="entry name" value="lambda repressor-like DNA-binding domains"/>
    <property type="match status" value="1"/>
</dbReference>
<evidence type="ECO:0000313" key="4">
    <source>
        <dbReference type="Proteomes" id="UP000029738"/>
    </source>
</evidence>
<accession>A0A0C1R048</accession>
<evidence type="ECO:0000259" key="1">
    <source>
        <dbReference type="PROSITE" id="PS50943"/>
    </source>
</evidence>
<protein>
    <submittedName>
        <fullName evidence="2">Helix-turn-helix domain-containing protein</fullName>
    </submittedName>
</protein>
<dbReference type="PROSITE" id="PS50943">
    <property type="entry name" value="HTH_CROC1"/>
    <property type="match status" value="1"/>
</dbReference>
<dbReference type="Gene3D" id="3.40.50.300">
    <property type="entry name" value="P-loop containing nucleotide triphosphate hydrolases"/>
    <property type="match status" value="1"/>
</dbReference>
<keyword evidence="4" id="KW-1185">Reference proteome</keyword>
<evidence type="ECO:0000313" key="3">
    <source>
        <dbReference type="EMBL" id="KIE10989.1"/>
    </source>
</evidence>
<dbReference type="EMBL" id="JHEG02000048">
    <property type="protein sequence ID" value="KIE10989.1"/>
    <property type="molecule type" value="Genomic_DNA"/>
</dbReference>
<dbReference type="RefSeq" id="WP_038083808.1">
    <property type="nucleotide sequence ID" value="NZ_JHEG04000001.1"/>
</dbReference>